<name>A0A9W7CYX3_9STRA</name>
<keyword evidence="3" id="KW-0540">Nuclease</keyword>
<keyword evidence="10" id="KW-1185">Reference proteome</keyword>
<dbReference type="OrthoDB" id="6429045at2759"/>
<dbReference type="GO" id="GO:0004519">
    <property type="term" value="F:endonuclease activity"/>
    <property type="evidence" value="ECO:0007669"/>
    <property type="project" value="UniProtKB-KW"/>
</dbReference>
<dbReference type="InterPro" id="IPR043502">
    <property type="entry name" value="DNA/RNA_pol_sf"/>
</dbReference>
<dbReference type="InterPro" id="IPR041373">
    <property type="entry name" value="RT_RNaseH"/>
</dbReference>
<keyword evidence="6" id="KW-0695">RNA-directed DNA polymerase</keyword>
<organism evidence="9 10">
    <name type="scientific">Phytophthora fragariaefolia</name>
    <dbReference type="NCBI Taxonomy" id="1490495"/>
    <lineage>
        <taxon>Eukaryota</taxon>
        <taxon>Sar</taxon>
        <taxon>Stramenopiles</taxon>
        <taxon>Oomycota</taxon>
        <taxon>Peronosporomycetes</taxon>
        <taxon>Peronosporales</taxon>
        <taxon>Peronosporaceae</taxon>
        <taxon>Phytophthora</taxon>
    </lineage>
</organism>
<protein>
    <submittedName>
        <fullName evidence="9">Unnamed protein product</fullName>
    </submittedName>
</protein>
<keyword evidence="1" id="KW-0808">Transferase</keyword>
<evidence type="ECO:0000256" key="4">
    <source>
        <dbReference type="ARBA" id="ARBA00022759"/>
    </source>
</evidence>
<keyword evidence="2" id="KW-0548">Nucleotidyltransferase</keyword>
<accession>A0A9W7CYX3</accession>
<feature type="region of interest" description="Disordered" evidence="7">
    <location>
        <begin position="63"/>
        <end position="139"/>
    </location>
</feature>
<gene>
    <name evidence="9" type="ORF">Pfra01_001959900</name>
</gene>
<proteinExistence type="predicted"/>
<comment type="caution">
    <text evidence="9">The sequence shown here is derived from an EMBL/GenBank/DDBJ whole genome shotgun (WGS) entry which is preliminary data.</text>
</comment>
<reference evidence="9" key="1">
    <citation type="submission" date="2023-04" db="EMBL/GenBank/DDBJ databases">
        <title>Phytophthora fragariaefolia NBRC 109709.</title>
        <authorList>
            <person name="Ichikawa N."/>
            <person name="Sato H."/>
            <person name="Tonouchi N."/>
        </authorList>
    </citation>
    <scope>NUCLEOTIDE SEQUENCE</scope>
    <source>
        <strain evidence="9">NBRC 109709</strain>
    </source>
</reference>
<dbReference type="Proteomes" id="UP001165121">
    <property type="component" value="Unassembled WGS sequence"/>
</dbReference>
<evidence type="ECO:0000256" key="1">
    <source>
        <dbReference type="ARBA" id="ARBA00022679"/>
    </source>
</evidence>
<dbReference type="EMBL" id="BSXT01002542">
    <property type="protein sequence ID" value="GMF49537.1"/>
    <property type="molecule type" value="Genomic_DNA"/>
</dbReference>
<evidence type="ECO:0000256" key="3">
    <source>
        <dbReference type="ARBA" id="ARBA00022722"/>
    </source>
</evidence>
<dbReference type="PANTHER" id="PTHR37984">
    <property type="entry name" value="PROTEIN CBG26694"/>
    <property type="match status" value="1"/>
</dbReference>
<feature type="compositionally biased region" description="Basic and acidic residues" evidence="7">
    <location>
        <begin position="117"/>
        <end position="128"/>
    </location>
</feature>
<feature type="domain" description="Reverse transcriptase RNase H-like" evidence="8">
    <location>
        <begin position="2"/>
        <end position="38"/>
    </location>
</feature>
<dbReference type="InterPro" id="IPR050951">
    <property type="entry name" value="Retrovirus_Pol_polyprotein"/>
</dbReference>
<keyword evidence="4" id="KW-0255">Endonuclease</keyword>
<sequence length="139" mass="15294">MYGRRFQLVTDHSALKWLITSTTLSAKLHRWALQLQEYDVGVKYRPGADNVVADALSWAPVNSATATGQNGGDTTSQPRREEVQHSQGGLQGDAVGGAQHENASETTGNVDQLTDAVVRREQRRDKAVQRLRRKGKIGK</sequence>
<keyword evidence="5" id="KW-0378">Hydrolase</keyword>
<dbReference type="Pfam" id="PF17917">
    <property type="entry name" value="RT_RNaseH"/>
    <property type="match status" value="1"/>
</dbReference>
<dbReference type="PANTHER" id="PTHR37984:SF5">
    <property type="entry name" value="PROTEIN NYNRIN-LIKE"/>
    <property type="match status" value="1"/>
</dbReference>
<evidence type="ECO:0000256" key="2">
    <source>
        <dbReference type="ARBA" id="ARBA00022695"/>
    </source>
</evidence>
<dbReference type="SUPFAM" id="SSF56672">
    <property type="entry name" value="DNA/RNA polymerases"/>
    <property type="match status" value="1"/>
</dbReference>
<dbReference type="GO" id="GO:0016787">
    <property type="term" value="F:hydrolase activity"/>
    <property type="evidence" value="ECO:0007669"/>
    <property type="project" value="UniProtKB-KW"/>
</dbReference>
<evidence type="ECO:0000256" key="5">
    <source>
        <dbReference type="ARBA" id="ARBA00022801"/>
    </source>
</evidence>
<dbReference type="AlphaFoldDB" id="A0A9W7CYX3"/>
<evidence type="ECO:0000256" key="6">
    <source>
        <dbReference type="ARBA" id="ARBA00022918"/>
    </source>
</evidence>
<evidence type="ECO:0000313" key="10">
    <source>
        <dbReference type="Proteomes" id="UP001165121"/>
    </source>
</evidence>
<evidence type="ECO:0000256" key="7">
    <source>
        <dbReference type="SAM" id="MobiDB-lite"/>
    </source>
</evidence>
<evidence type="ECO:0000259" key="8">
    <source>
        <dbReference type="Pfam" id="PF17917"/>
    </source>
</evidence>
<feature type="compositionally biased region" description="Basic residues" evidence="7">
    <location>
        <begin position="129"/>
        <end position="139"/>
    </location>
</feature>
<dbReference type="GO" id="GO:0003964">
    <property type="term" value="F:RNA-directed DNA polymerase activity"/>
    <property type="evidence" value="ECO:0007669"/>
    <property type="project" value="UniProtKB-KW"/>
</dbReference>
<feature type="compositionally biased region" description="Polar residues" evidence="7">
    <location>
        <begin position="63"/>
        <end position="77"/>
    </location>
</feature>
<evidence type="ECO:0000313" key="9">
    <source>
        <dbReference type="EMBL" id="GMF49537.1"/>
    </source>
</evidence>